<keyword evidence="2" id="KW-1133">Transmembrane helix</keyword>
<dbReference type="Proteomes" id="UP001238088">
    <property type="component" value="Unassembled WGS sequence"/>
</dbReference>
<proteinExistence type="predicted"/>
<evidence type="ECO:0000256" key="2">
    <source>
        <dbReference type="SAM" id="Phobius"/>
    </source>
</evidence>
<dbReference type="Pfam" id="PF11772">
    <property type="entry name" value="EpuA"/>
    <property type="match status" value="1"/>
</dbReference>
<reference evidence="3 4" key="1">
    <citation type="submission" date="2023-07" db="EMBL/GenBank/DDBJ databases">
        <title>Genomic Encyclopedia of Type Strains, Phase IV (KMG-IV): sequencing the most valuable type-strain genomes for metagenomic binning, comparative biology and taxonomic classification.</title>
        <authorList>
            <person name="Goeker M."/>
        </authorList>
    </citation>
    <scope>NUCLEOTIDE SEQUENCE [LARGE SCALE GENOMIC DNA]</scope>
    <source>
        <strain evidence="3 4">DSM 23494</strain>
    </source>
</reference>
<name>A0ABU0AD96_9BACI</name>
<feature type="transmembrane region" description="Helical" evidence="2">
    <location>
        <begin position="45"/>
        <end position="68"/>
    </location>
</feature>
<keyword evidence="4" id="KW-1185">Reference proteome</keyword>
<accession>A0ABU0AD96</accession>
<dbReference type="RefSeq" id="WP_307472629.1">
    <property type="nucleotide sequence ID" value="NZ_JAUSUB010000003.1"/>
</dbReference>
<protein>
    <recommendedName>
        <fullName evidence="5">DNA-directed RNA polymerase subunit beta</fullName>
    </recommendedName>
</protein>
<keyword evidence="2" id="KW-0812">Transmembrane</keyword>
<evidence type="ECO:0008006" key="5">
    <source>
        <dbReference type="Google" id="ProtNLM"/>
    </source>
</evidence>
<organism evidence="3 4">
    <name type="scientific">Cytobacillus purgationiresistens</name>
    <dbReference type="NCBI Taxonomy" id="863449"/>
    <lineage>
        <taxon>Bacteria</taxon>
        <taxon>Bacillati</taxon>
        <taxon>Bacillota</taxon>
        <taxon>Bacilli</taxon>
        <taxon>Bacillales</taxon>
        <taxon>Bacillaceae</taxon>
        <taxon>Cytobacillus</taxon>
    </lineage>
</organism>
<sequence>MSHNKNNKQEEAPTMIQKQNKVKERSRETEANSHKERIRIRLIPIWLRIIIIIVLIALCLVGGAAFGYSVLGEGSVKDIFSKETWTHIIDLVNKE</sequence>
<evidence type="ECO:0000313" key="4">
    <source>
        <dbReference type="Proteomes" id="UP001238088"/>
    </source>
</evidence>
<evidence type="ECO:0000256" key="1">
    <source>
        <dbReference type="SAM" id="MobiDB-lite"/>
    </source>
</evidence>
<dbReference type="InterPro" id="IPR024596">
    <property type="entry name" value="RNApol_su_b/EpuA"/>
</dbReference>
<dbReference type="EMBL" id="JAUSUB010000003">
    <property type="protein sequence ID" value="MDQ0269230.1"/>
    <property type="molecule type" value="Genomic_DNA"/>
</dbReference>
<feature type="compositionally biased region" description="Basic and acidic residues" evidence="1">
    <location>
        <begin position="21"/>
        <end position="34"/>
    </location>
</feature>
<comment type="caution">
    <text evidence="3">The sequence shown here is derived from an EMBL/GenBank/DDBJ whole genome shotgun (WGS) entry which is preliminary data.</text>
</comment>
<feature type="region of interest" description="Disordered" evidence="1">
    <location>
        <begin position="1"/>
        <end position="34"/>
    </location>
</feature>
<evidence type="ECO:0000313" key="3">
    <source>
        <dbReference type="EMBL" id="MDQ0269230.1"/>
    </source>
</evidence>
<gene>
    <name evidence="3" type="ORF">J2S17_001100</name>
</gene>
<keyword evidence="2" id="KW-0472">Membrane</keyword>